<dbReference type="Gene3D" id="2.60.40.1120">
    <property type="entry name" value="Carboxypeptidase-like, regulatory domain"/>
    <property type="match status" value="1"/>
</dbReference>
<evidence type="ECO:0000256" key="2">
    <source>
        <dbReference type="ARBA" id="ARBA00022448"/>
    </source>
</evidence>
<evidence type="ECO:0000256" key="3">
    <source>
        <dbReference type="ARBA" id="ARBA00022452"/>
    </source>
</evidence>
<proteinExistence type="inferred from homology"/>
<evidence type="ECO:0000256" key="8">
    <source>
        <dbReference type="PROSITE-ProRule" id="PRU01360"/>
    </source>
</evidence>
<evidence type="ECO:0000313" key="14">
    <source>
        <dbReference type="Proteomes" id="UP001500298"/>
    </source>
</evidence>
<feature type="domain" description="TonB-dependent receptor plug" evidence="12">
    <location>
        <begin position="118"/>
        <end position="238"/>
    </location>
</feature>
<dbReference type="InterPro" id="IPR036942">
    <property type="entry name" value="Beta-barrel_TonB_sf"/>
</dbReference>
<organism evidence="13 14">
    <name type="scientific">Algivirga pacifica</name>
    <dbReference type="NCBI Taxonomy" id="1162670"/>
    <lineage>
        <taxon>Bacteria</taxon>
        <taxon>Pseudomonadati</taxon>
        <taxon>Bacteroidota</taxon>
        <taxon>Cytophagia</taxon>
        <taxon>Cytophagales</taxon>
        <taxon>Flammeovirgaceae</taxon>
        <taxon>Algivirga</taxon>
    </lineage>
</organism>
<dbReference type="SUPFAM" id="SSF56935">
    <property type="entry name" value="Porins"/>
    <property type="match status" value="1"/>
</dbReference>
<keyword evidence="7 8" id="KW-0998">Cell outer membrane</keyword>
<dbReference type="SUPFAM" id="SSF49464">
    <property type="entry name" value="Carboxypeptidase regulatory domain-like"/>
    <property type="match status" value="1"/>
</dbReference>
<gene>
    <name evidence="13" type="ORF">GCM10023331_12280</name>
</gene>
<keyword evidence="3 8" id="KW-1134">Transmembrane beta strand</keyword>
<dbReference type="Proteomes" id="UP001500298">
    <property type="component" value="Unassembled WGS sequence"/>
</dbReference>
<keyword evidence="6 8" id="KW-0472">Membrane</keyword>
<evidence type="ECO:0000256" key="6">
    <source>
        <dbReference type="ARBA" id="ARBA00023136"/>
    </source>
</evidence>
<dbReference type="Gene3D" id="2.40.170.20">
    <property type="entry name" value="TonB-dependent receptor, beta-barrel domain"/>
    <property type="match status" value="1"/>
</dbReference>
<evidence type="ECO:0000259" key="12">
    <source>
        <dbReference type="Pfam" id="PF07715"/>
    </source>
</evidence>
<reference evidence="14" key="1">
    <citation type="journal article" date="2019" name="Int. J. Syst. Evol. Microbiol.">
        <title>The Global Catalogue of Microorganisms (GCM) 10K type strain sequencing project: providing services to taxonomists for standard genome sequencing and annotation.</title>
        <authorList>
            <consortium name="The Broad Institute Genomics Platform"/>
            <consortium name="The Broad Institute Genome Sequencing Center for Infectious Disease"/>
            <person name="Wu L."/>
            <person name="Ma J."/>
        </authorList>
    </citation>
    <scope>NUCLEOTIDE SEQUENCE [LARGE SCALE GENOMIC DNA]</scope>
    <source>
        <strain evidence="14">JCM 18326</strain>
    </source>
</reference>
<dbReference type="InterPro" id="IPR000531">
    <property type="entry name" value="Beta-barrel_TonB"/>
</dbReference>
<dbReference type="PANTHER" id="PTHR47234:SF3">
    <property type="entry name" value="SECRETIN_TONB SHORT N-TERMINAL DOMAIN-CONTAINING PROTEIN"/>
    <property type="match status" value="1"/>
</dbReference>
<dbReference type="InterPro" id="IPR008969">
    <property type="entry name" value="CarboxyPept-like_regulatory"/>
</dbReference>
<evidence type="ECO:0000259" key="11">
    <source>
        <dbReference type="Pfam" id="PF00593"/>
    </source>
</evidence>
<keyword evidence="4 8" id="KW-0812">Transmembrane</keyword>
<dbReference type="Pfam" id="PF00593">
    <property type="entry name" value="TonB_dep_Rec_b-barrel"/>
    <property type="match status" value="1"/>
</dbReference>
<comment type="similarity">
    <text evidence="8 9">Belongs to the TonB-dependent receptor family.</text>
</comment>
<keyword evidence="5 9" id="KW-0798">TonB box</keyword>
<feature type="chain" id="PRO_5046494382" evidence="10">
    <location>
        <begin position="21"/>
        <end position="847"/>
    </location>
</feature>
<dbReference type="InterPro" id="IPR039426">
    <property type="entry name" value="TonB-dep_rcpt-like"/>
</dbReference>
<dbReference type="InterPro" id="IPR012910">
    <property type="entry name" value="Plug_dom"/>
</dbReference>
<keyword evidence="2 8" id="KW-0813">Transport</keyword>
<dbReference type="Pfam" id="PF13715">
    <property type="entry name" value="CarbopepD_reg_2"/>
    <property type="match status" value="1"/>
</dbReference>
<keyword evidence="10" id="KW-0732">Signal</keyword>
<evidence type="ECO:0000256" key="9">
    <source>
        <dbReference type="RuleBase" id="RU003357"/>
    </source>
</evidence>
<evidence type="ECO:0000256" key="5">
    <source>
        <dbReference type="ARBA" id="ARBA00023077"/>
    </source>
</evidence>
<name>A0ABP9D4G9_9BACT</name>
<dbReference type="PANTHER" id="PTHR47234">
    <property type="match status" value="1"/>
</dbReference>
<protein>
    <submittedName>
        <fullName evidence="13">TonB-dependent receptor</fullName>
    </submittedName>
</protein>
<evidence type="ECO:0000256" key="7">
    <source>
        <dbReference type="ARBA" id="ARBA00023237"/>
    </source>
</evidence>
<evidence type="ECO:0000313" key="13">
    <source>
        <dbReference type="EMBL" id="GAA4828714.1"/>
    </source>
</evidence>
<dbReference type="CDD" id="cd01347">
    <property type="entry name" value="ligand_gated_channel"/>
    <property type="match status" value="1"/>
</dbReference>
<dbReference type="Gene3D" id="2.170.130.10">
    <property type="entry name" value="TonB-dependent receptor, plug domain"/>
    <property type="match status" value="1"/>
</dbReference>
<sequence length="847" mass="92150">MKKYLYLLTISLLATLQAVAQNSIQVSGTITTKDQEVLPGVSVVIKGTSKGTTTDFNGQFSLNMEEAATIQVRYVGYTTQEIQVNASQQLNIVLEEEDVFMEDIVVIGSRNANRTSVETAVPVDVVPMDQVTNSVGQVDVNQLLQFAVPSFNSNKNSGTDASDHVESASLRGLGPDQVLVLINGKRRHTSSLLSLYGTRERGKVGTDLASIPTAAIERIEVLRDGASAQYGSDAIAGVINIVLKEQTDQVLVNVASGIHQEGDGENVTVNTNFGAKIGDEGFVNVTAELSQRGATNRAPDYEEMRIIGQSERLNAALFVNSEIPVINNTVFYAFGGVNYRIGGSDAWGRSADDDRNIPEIYPNGFVPRIESDILDFSTAVGLKGEWKGWDWDLSNTFGYNRMAFDVTNTLNTSLGAASPTAFYAGGFSFGQNTVNAGISKFYDKALEGMNVAAGLEYRMDQYTIFAGDEGSWKTYDTNFAGGAQGYPGFAPHNEVNATRNSFAAYADVELDITKKWMIGAAIRGEYFNDFGSTVNGKFSTRYKLSDAVAVRGSISTGFRAPSLQQAYFNTAYTEFVAGEATDVVLTSNDSEVAKALGIPTLKQETSNNYSLGLTVTPIENLSITVDGYLVDIEDRVVMTGYFFSRDDEGNVEPGYGQILEDMNVSGAAFFTNAIDTRTKGIDLVATYKLDLGAGNLNLTLGGNYNQTKVVGDIKTTELLEGKEDIYFGERERLYLEGSAPRLKGNFGLNYMVGKWSFMNRYNYFGEVIMGTWTGDGLYQNYAPKTTTDLTVGYQISEAIKLSVGGSNIFNVYPDKQDPNETDSGGYWEGVQMGYNGAYYFGRLSIVL</sequence>
<keyword evidence="13" id="KW-0675">Receptor</keyword>
<accession>A0ABP9D4G9</accession>
<evidence type="ECO:0000256" key="10">
    <source>
        <dbReference type="SAM" id="SignalP"/>
    </source>
</evidence>
<comment type="subcellular location">
    <subcellularLocation>
        <location evidence="1 8">Cell outer membrane</location>
        <topology evidence="1 8">Multi-pass membrane protein</topology>
    </subcellularLocation>
</comment>
<evidence type="ECO:0000256" key="1">
    <source>
        <dbReference type="ARBA" id="ARBA00004571"/>
    </source>
</evidence>
<evidence type="ECO:0000256" key="4">
    <source>
        <dbReference type="ARBA" id="ARBA00022692"/>
    </source>
</evidence>
<dbReference type="Pfam" id="PF07715">
    <property type="entry name" value="Plug"/>
    <property type="match status" value="1"/>
</dbReference>
<dbReference type="RefSeq" id="WP_345370114.1">
    <property type="nucleotide sequence ID" value="NZ_BAABJX010000020.1"/>
</dbReference>
<feature type="signal peptide" evidence="10">
    <location>
        <begin position="1"/>
        <end position="20"/>
    </location>
</feature>
<feature type="domain" description="TonB-dependent receptor-like beta-barrel" evidence="11">
    <location>
        <begin position="333"/>
        <end position="808"/>
    </location>
</feature>
<keyword evidence="14" id="KW-1185">Reference proteome</keyword>
<dbReference type="InterPro" id="IPR037066">
    <property type="entry name" value="Plug_dom_sf"/>
</dbReference>
<comment type="caution">
    <text evidence="13">The sequence shown here is derived from an EMBL/GenBank/DDBJ whole genome shotgun (WGS) entry which is preliminary data.</text>
</comment>
<dbReference type="EMBL" id="BAABJX010000020">
    <property type="protein sequence ID" value="GAA4828714.1"/>
    <property type="molecule type" value="Genomic_DNA"/>
</dbReference>
<dbReference type="PROSITE" id="PS52016">
    <property type="entry name" value="TONB_DEPENDENT_REC_3"/>
    <property type="match status" value="1"/>
</dbReference>